<protein>
    <recommendedName>
        <fullName evidence="2">Inositol polyphosphate-related phosphatase domain-containing protein</fullName>
    </recommendedName>
</protein>
<feature type="compositionally biased region" description="Gly residues" evidence="1">
    <location>
        <begin position="10"/>
        <end position="20"/>
    </location>
</feature>
<dbReference type="Gene3D" id="3.60.10.10">
    <property type="entry name" value="Endonuclease/exonuclease/phosphatase"/>
    <property type="match status" value="1"/>
</dbReference>
<dbReference type="InterPro" id="IPR000300">
    <property type="entry name" value="IPPc"/>
</dbReference>
<name>A0A7S3YWT2_9EUKA</name>
<dbReference type="Pfam" id="PF22669">
    <property type="entry name" value="Exo_endo_phos2"/>
    <property type="match status" value="1"/>
</dbReference>
<dbReference type="InterPro" id="IPR046985">
    <property type="entry name" value="IP5"/>
</dbReference>
<dbReference type="GO" id="GO:0046856">
    <property type="term" value="P:phosphatidylinositol dephosphorylation"/>
    <property type="evidence" value="ECO:0007669"/>
    <property type="project" value="InterPro"/>
</dbReference>
<organism evidence="3">
    <name type="scientific">Lotharella globosa</name>
    <dbReference type="NCBI Taxonomy" id="91324"/>
    <lineage>
        <taxon>Eukaryota</taxon>
        <taxon>Sar</taxon>
        <taxon>Rhizaria</taxon>
        <taxon>Cercozoa</taxon>
        <taxon>Chlorarachniophyceae</taxon>
        <taxon>Lotharella</taxon>
    </lineage>
</organism>
<dbReference type="EMBL" id="HBIV01022202">
    <property type="protein sequence ID" value="CAE0664389.1"/>
    <property type="molecule type" value="Transcribed_RNA"/>
</dbReference>
<dbReference type="PANTHER" id="PTHR11200:SF300">
    <property type="entry name" value="TYPE II INOSITOL 1,4,5-TRISPHOSPHATE 5-PHOSPHATASE"/>
    <property type="match status" value="1"/>
</dbReference>
<proteinExistence type="predicted"/>
<dbReference type="PANTHER" id="PTHR11200">
    <property type="entry name" value="INOSITOL 5-PHOSPHATASE"/>
    <property type="match status" value="1"/>
</dbReference>
<dbReference type="GO" id="GO:0004439">
    <property type="term" value="F:phosphatidylinositol-4,5-bisphosphate 5-phosphatase activity"/>
    <property type="evidence" value="ECO:0007669"/>
    <property type="project" value="TreeGrafter"/>
</dbReference>
<feature type="region of interest" description="Disordered" evidence="1">
    <location>
        <begin position="1"/>
        <end position="25"/>
    </location>
</feature>
<dbReference type="AlphaFoldDB" id="A0A7S3YWT2"/>
<feature type="domain" description="Inositol polyphosphate-related phosphatase" evidence="2">
    <location>
        <begin position="49"/>
        <end position="309"/>
    </location>
</feature>
<reference evidence="3" key="1">
    <citation type="submission" date="2021-01" db="EMBL/GenBank/DDBJ databases">
        <authorList>
            <person name="Corre E."/>
            <person name="Pelletier E."/>
            <person name="Niang G."/>
            <person name="Scheremetjew M."/>
            <person name="Finn R."/>
            <person name="Kale V."/>
            <person name="Holt S."/>
            <person name="Cochrane G."/>
            <person name="Meng A."/>
            <person name="Brown T."/>
            <person name="Cohen L."/>
        </authorList>
    </citation>
    <scope>NUCLEOTIDE SEQUENCE</scope>
    <source>
        <strain evidence="3">CCCM811</strain>
    </source>
</reference>
<dbReference type="SUPFAM" id="SSF56219">
    <property type="entry name" value="DNase I-like"/>
    <property type="match status" value="1"/>
</dbReference>
<evidence type="ECO:0000256" key="1">
    <source>
        <dbReference type="SAM" id="MobiDB-lite"/>
    </source>
</evidence>
<evidence type="ECO:0000313" key="3">
    <source>
        <dbReference type="EMBL" id="CAE0664389.1"/>
    </source>
</evidence>
<accession>A0A7S3YWT2</accession>
<gene>
    <name evidence="3" type="ORF">LGLO00237_LOCUS15992</name>
</gene>
<dbReference type="SMART" id="SM00128">
    <property type="entry name" value="IPPc"/>
    <property type="match status" value="1"/>
</dbReference>
<evidence type="ECO:0000259" key="2">
    <source>
        <dbReference type="SMART" id="SM00128"/>
    </source>
</evidence>
<dbReference type="InterPro" id="IPR036691">
    <property type="entry name" value="Endo/exonu/phosph_ase_sf"/>
</dbReference>
<sequence length="309" mass="34873">MSSPPPTSSNGGGGSNGGEGHLPPRTRRVRSFLRPLLDQKHHHAKAKWLNLDALVLTWNVHAKLPKDPNDINEVLETKDGKQVDMYVIALQEVVDLNPFNVAIRPHHAAIPWENIIEAAIEREQRYAKVCVKQLVGILLLVYVRHSLFPFISEIQTDSLGLGVVRLGNKGAVMFRMKLFGSDIVILNTHLAPHQRNVVKRDKNYLDIVSNVCYIDNDFNVRSIFDADLLIWAGDLNYRLDYPIEDVQKVVSMIEGSMMEGSREFSSLCAHDQLTVSRNTTRAFDDLCEGKIDFAPTYKVTQDNPSLHIR</sequence>